<feature type="signal peptide" evidence="1">
    <location>
        <begin position="1"/>
        <end position="21"/>
    </location>
</feature>
<sequence>MLASVALAAGGTVATATPASAAQACPADNLCLYASTGFNNMGLRTVKTSECFQLAFYNLIDGDGILSYRNNLSVKAVLWHTSNVNLEWVADGTISAGSFSSNTSGNFSDAVLVCTGGRSPYWSQA</sequence>
<comment type="caution">
    <text evidence="2">The sequence shown here is derived from an EMBL/GenBank/DDBJ whole genome shotgun (WGS) entry which is preliminary data.</text>
</comment>
<dbReference type="Proteomes" id="UP000052982">
    <property type="component" value="Unassembled WGS sequence"/>
</dbReference>
<evidence type="ECO:0000313" key="2">
    <source>
        <dbReference type="EMBL" id="KUN81820.1"/>
    </source>
</evidence>
<protein>
    <recommendedName>
        <fullName evidence="4">Peptidase inhibitor family I36</fullName>
    </recommendedName>
</protein>
<organism evidence="2 3">
    <name type="scientific">Streptomyces griseoruber</name>
    <dbReference type="NCBI Taxonomy" id="1943"/>
    <lineage>
        <taxon>Bacteria</taxon>
        <taxon>Bacillati</taxon>
        <taxon>Actinomycetota</taxon>
        <taxon>Actinomycetes</taxon>
        <taxon>Kitasatosporales</taxon>
        <taxon>Streptomycetaceae</taxon>
        <taxon>Streptomyces</taxon>
    </lineage>
</organism>
<reference evidence="2 3" key="1">
    <citation type="submission" date="2015-10" db="EMBL/GenBank/DDBJ databases">
        <title>Draft genome sequence of Streptomyces griseoruber DSM 40281, type strain for the species Streptomyces griseoruber.</title>
        <authorList>
            <person name="Ruckert C."/>
            <person name="Winkler A."/>
            <person name="Kalinowski J."/>
            <person name="Kampfer P."/>
            <person name="Glaeser S."/>
        </authorList>
    </citation>
    <scope>NUCLEOTIDE SEQUENCE [LARGE SCALE GENOMIC DNA]</scope>
    <source>
        <strain evidence="2 3">DSM 40281</strain>
    </source>
</reference>
<accession>A0A101SX65</accession>
<evidence type="ECO:0000313" key="3">
    <source>
        <dbReference type="Proteomes" id="UP000052982"/>
    </source>
</evidence>
<proteinExistence type="predicted"/>
<evidence type="ECO:0000256" key="1">
    <source>
        <dbReference type="SAM" id="SignalP"/>
    </source>
</evidence>
<keyword evidence="3" id="KW-1185">Reference proteome</keyword>
<name>A0A101SX65_9ACTN</name>
<keyword evidence="1" id="KW-0732">Signal</keyword>
<feature type="chain" id="PRO_5007106646" description="Peptidase inhibitor family I36" evidence="1">
    <location>
        <begin position="22"/>
        <end position="125"/>
    </location>
</feature>
<dbReference type="EMBL" id="LMWW01000034">
    <property type="protein sequence ID" value="KUN81820.1"/>
    <property type="molecule type" value="Genomic_DNA"/>
</dbReference>
<dbReference type="AlphaFoldDB" id="A0A101SX65"/>
<evidence type="ECO:0008006" key="4">
    <source>
        <dbReference type="Google" id="ProtNLM"/>
    </source>
</evidence>
<gene>
    <name evidence="2" type="ORF">AQJ64_21765</name>
</gene>